<evidence type="ECO:0000313" key="2">
    <source>
        <dbReference type="Proteomes" id="UP000322267"/>
    </source>
</evidence>
<gene>
    <name evidence="1" type="ORF">FZC78_23205</name>
</gene>
<dbReference type="EMBL" id="VTEI01000033">
    <property type="protein sequence ID" value="TYS12618.1"/>
    <property type="molecule type" value="Genomic_DNA"/>
</dbReference>
<reference evidence="1 2" key="1">
    <citation type="submission" date="2019-08" db="EMBL/GenBank/DDBJ databases">
        <title>Bacillus genomes from the desert of Cuatro Cienegas, Coahuila.</title>
        <authorList>
            <person name="Olmedo-Alvarez G."/>
        </authorList>
    </citation>
    <scope>NUCLEOTIDE SEQUENCE [LARGE SCALE GENOMIC DNA]</scope>
    <source>
        <strain evidence="1 2">CH34_1T</strain>
    </source>
</reference>
<protein>
    <submittedName>
        <fullName evidence="1">Uncharacterized protein</fullName>
    </submittedName>
</protein>
<dbReference type="RefSeq" id="WP_148942427.1">
    <property type="nucleotide sequence ID" value="NZ_VTEI01000033.1"/>
</dbReference>
<accession>A0A5D4NGA9</accession>
<proteinExistence type="predicted"/>
<dbReference type="Proteomes" id="UP000322267">
    <property type="component" value="Unassembled WGS sequence"/>
</dbReference>
<comment type="caution">
    <text evidence="1">The sequence shown here is derived from an EMBL/GenBank/DDBJ whole genome shotgun (WGS) entry which is preliminary data.</text>
</comment>
<name>A0A5D4NGA9_9BACI</name>
<dbReference type="OrthoDB" id="2939377at2"/>
<dbReference type="AlphaFoldDB" id="A0A5D4NGA9"/>
<organism evidence="1 2">
    <name type="scientific">Rossellomorea vietnamensis</name>
    <dbReference type="NCBI Taxonomy" id="218284"/>
    <lineage>
        <taxon>Bacteria</taxon>
        <taxon>Bacillati</taxon>
        <taxon>Bacillota</taxon>
        <taxon>Bacilli</taxon>
        <taxon>Bacillales</taxon>
        <taxon>Bacillaceae</taxon>
        <taxon>Rossellomorea</taxon>
    </lineage>
</organism>
<evidence type="ECO:0000313" key="1">
    <source>
        <dbReference type="EMBL" id="TYS12618.1"/>
    </source>
</evidence>
<sequence length="118" mass="13389">MTYYYLASDQKLGSGNGTIGIAMSALELVSGFDYPIQVENINGLEKEWELQALLQYIQNHTAPYKICTIQVANLLNSNRVELKVRSRSKVLLHEIAELEQLLLEEGHLLTIKKVPRFT</sequence>